<keyword evidence="2" id="KW-1185">Reference proteome</keyword>
<evidence type="ECO:0000313" key="1">
    <source>
        <dbReference type="EMBL" id="KAG8202408.1"/>
    </source>
</evidence>
<name>A0ACB7FLZ8_9ASCO</name>
<feature type="non-terminal residue" evidence="1">
    <location>
        <position position="1"/>
    </location>
</feature>
<dbReference type="EMBL" id="JAENJO010000006">
    <property type="protein sequence ID" value="KAG8202408.1"/>
    <property type="molecule type" value="Genomic_DNA"/>
</dbReference>
<reference evidence="1" key="1">
    <citation type="submission" date="2020-12" db="EMBL/GenBank/DDBJ databases">
        <title>Draft Genome of Candida africana.</title>
        <authorList>
            <person name="Ayanbimpe G.M."/>
            <person name="Enweani I.B."/>
            <person name="Aguiyi J.C."/>
            <person name="Nnadi U.P."/>
            <person name="Izam Y."/>
            <person name="Ubani A."/>
            <person name="Ngene A.C."/>
        </authorList>
    </citation>
    <scope>NUCLEOTIDE SEQUENCE</scope>
    <source>
        <strain evidence="1">CEC4854</strain>
    </source>
</reference>
<dbReference type="Proteomes" id="UP000742417">
    <property type="component" value="Unassembled WGS sequence"/>
</dbReference>
<gene>
    <name evidence="1" type="ORF">GWM34_02564</name>
</gene>
<proteinExistence type="predicted"/>
<accession>A0ACB7FLZ8</accession>
<organism evidence="1 2">
    <name type="scientific">Candida africana</name>
    <dbReference type="NCBI Taxonomy" id="241526"/>
    <lineage>
        <taxon>Eukaryota</taxon>
        <taxon>Fungi</taxon>
        <taxon>Dikarya</taxon>
        <taxon>Ascomycota</taxon>
        <taxon>Saccharomycotina</taxon>
        <taxon>Pichiomycetes</taxon>
        <taxon>Debaryomycetaceae</taxon>
        <taxon>Candida/Lodderomyces clade</taxon>
        <taxon>Candida</taxon>
    </lineage>
</organism>
<protein>
    <submittedName>
        <fullName evidence="1">Uncharacterized protein</fullName>
    </submittedName>
</protein>
<evidence type="ECO:0000313" key="2">
    <source>
        <dbReference type="Proteomes" id="UP000742417"/>
    </source>
</evidence>
<comment type="caution">
    <text evidence="1">The sequence shown here is derived from an EMBL/GenBank/DDBJ whole genome shotgun (WGS) entry which is preliminary data.</text>
</comment>
<sequence>MIRNSIKSIKLNSIVASRTTTTTTRLVHSSSRILAKGDSSTIDSYRLPSQTSINEWEFKYDFIPKTSEPKVPPLTKEAVKQDIAHEKAKSVERELFAKESNSSIKVEANDAKVVHGGESVAAEPVLKEDTGSAPIDVSTPKSNINVSSSTTSTKPKKSANHDKYVQSSINPNINSGNVVNLSEGEVDHKTESVDKQSPVVEDIEHDNLTHQGETQKESSGAGLGIFALLGLGGAGYYYYSSTSKK</sequence>